<feature type="transmembrane region" description="Helical" evidence="8">
    <location>
        <begin position="189"/>
        <end position="210"/>
    </location>
</feature>
<dbReference type="AlphaFoldDB" id="A0A4S3B188"/>
<keyword evidence="7" id="KW-0479">Metal-binding</keyword>
<evidence type="ECO:0000256" key="2">
    <source>
        <dbReference type="ARBA" id="ARBA00022475"/>
    </source>
</evidence>
<keyword evidence="7" id="KW-0460">Magnesium</keyword>
<dbReference type="GO" id="GO:0046872">
    <property type="term" value="F:metal ion binding"/>
    <property type="evidence" value="ECO:0007669"/>
    <property type="project" value="UniProtKB-KW"/>
</dbReference>
<evidence type="ECO:0000256" key="6">
    <source>
        <dbReference type="ARBA" id="ARBA00023136"/>
    </source>
</evidence>
<feature type="transmembrane region" description="Helical" evidence="8">
    <location>
        <begin position="105"/>
        <end position="123"/>
    </location>
</feature>
<reference evidence="9 10" key="1">
    <citation type="submission" date="2019-01" db="EMBL/GenBank/DDBJ databases">
        <title>Vagococcus silagei sp. nov. isolated from brewer's grain.</title>
        <authorList>
            <person name="Guu J.-R."/>
        </authorList>
    </citation>
    <scope>NUCLEOTIDE SEQUENCE [LARGE SCALE GENOMIC DNA]</scope>
    <source>
        <strain evidence="9 10">2B-2</strain>
    </source>
</reference>
<evidence type="ECO:0000256" key="8">
    <source>
        <dbReference type="SAM" id="Phobius"/>
    </source>
</evidence>
<dbReference type="GO" id="GO:0009103">
    <property type="term" value="P:lipopolysaccharide biosynthetic process"/>
    <property type="evidence" value="ECO:0007669"/>
    <property type="project" value="TreeGrafter"/>
</dbReference>
<dbReference type="PANTHER" id="PTHR22926:SF3">
    <property type="entry name" value="UNDECAPRENYL-PHOSPHATE ALPHA-N-ACETYLGLUCOSAMINYL 1-PHOSPHATE TRANSFERASE"/>
    <property type="match status" value="1"/>
</dbReference>
<feature type="transmembrane region" description="Helical" evidence="8">
    <location>
        <begin position="74"/>
        <end position="93"/>
    </location>
</feature>
<dbReference type="GO" id="GO:0016780">
    <property type="term" value="F:phosphotransferase activity, for other substituted phosphate groups"/>
    <property type="evidence" value="ECO:0007669"/>
    <property type="project" value="InterPro"/>
</dbReference>
<evidence type="ECO:0000313" key="9">
    <source>
        <dbReference type="EMBL" id="THB60178.1"/>
    </source>
</evidence>
<accession>A0A4S3B188</accession>
<feature type="binding site" evidence="7">
    <location>
        <position position="156"/>
    </location>
    <ligand>
        <name>Mg(2+)</name>
        <dbReference type="ChEBI" id="CHEBI:18420"/>
    </ligand>
</feature>
<keyword evidence="3 9" id="KW-0808">Transferase</keyword>
<comment type="subcellular location">
    <subcellularLocation>
        <location evidence="1">Cell membrane</location>
        <topology evidence="1">Multi-pass membrane protein</topology>
    </subcellularLocation>
</comment>
<evidence type="ECO:0000256" key="3">
    <source>
        <dbReference type="ARBA" id="ARBA00022679"/>
    </source>
</evidence>
<feature type="transmembrane region" description="Helical" evidence="8">
    <location>
        <begin position="6"/>
        <end position="29"/>
    </location>
</feature>
<keyword evidence="2" id="KW-1003">Cell membrane</keyword>
<evidence type="ECO:0000256" key="7">
    <source>
        <dbReference type="PIRSR" id="PIRSR600715-1"/>
    </source>
</evidence>
<feature type="transmembrane region" description="Helical" evidence="8">
    <location>
        <begin position="296"/>
        <end position="317"/>
    </location>
</feature>
<feature type="transmembrane region" description="Helical" evidence="8">
    <location>
        <begin position="217"/>
        <end position="236"/>
    </location>
</feature>
<feature type="transmembrane region" description="Helical" evidence="8">
    <location>
        <begin position="242"/>
        <end position="266"/>
    </location>
</feature>
<organism evidence="9 10">
    <name type="scientific">Vagococcus silagei</name>
    <dbReference type="NCBI Taxonomy" id="2508885"/>
    <lineage>
        <taxon>Bacteria</taxon>
        <taxon>Bacillati</taxon>
        <taxon>Bacillota</taxon>
        <taxon>Bacilli</taxon>
        <taxon>Lactobacillales</taxon>
        <taxon>Enterococcaceae</taxon>
        <taxon>Vagococcus</taxon>
    </lineage>
</organism>
<dbReference type="Proteomes" id="UP000310506">
    <property type="component" value="Unassembled WGS sequence"/>
</dbReference>
<comment type="cofactor">
    <cofactor evidence="7">
        <name>Mg(2+)</name>
        <dbReference type="ChEBI" id="CHEBI:18420"/>
    </cofactor>
</comment>
<feature type="transmembrane region" description="Helical" evidence="8">
    <location>
        <begin position="129"/>
        <end position="151"/>
    </location>
</feature>
<dbReference type="GO" id="GO:0044038">
    <property type="term" value="P:cell wall macromolecule biosynthetic process"/>
    <property type="evidence" value="ECO:0007669"/>
    <property type="project" value="TreeGrafter"/>
</dbReference>
<sequence>MNFILSLAIRLIATLLLALGITPIVKKLAFKIGAVDQPSKRRINTKPMPTAGGLAIYLAFSISLVFLFNELIPIKYALHLIVSSGIIVITGLIDDIYELTPRQKLIGIMIAALYICFVFDLTIKTITLPYIGLISLGSLSYPFTILWILALTNAINLVDGLDGLATGISAIALFSMGIVGYVSSFSGAVVLQVPITIFILLASVLGFFPYNFYPAKLFLGDTGALFLGFMISVLSIQGLKNATFISLITPLIILGVPITDTVFAMLRRKINNRPISSADKMHLHHRLMSLGFTHRGAVLMIYCLALIFSTIALLYLFTNTWATVLLVIAITLGIQILSELLGLLDTDRQPLLTAFKYIGNKAYRTQVKAERQEKKAKKRK</sequence>
<dbReference type="OrthoDB" id="9783652at2"/>
<dbReference type="PANTHER" id="PTHR22926">
    <property type="entry name" value="PHOSPHO-N-ACETYLMURAMOYL-PENTAPEPTIDE-TRANSFERASE"/>
    <property type="match status" value="1"/>
</dbReference>
<gene>
    <name evidence="9" type="ORF">ESZ54_11915</name>
</gene>
<protein>
    <submittedName>
        <fullName evidence="9">Undecaprenyl/decaprenyl-phosphate alpha-N-acetylglucosaminyl 1-phosphate transferase</fullName>
    </submittedName>
</protein>
<keyword evidence="10" id="KW-1185">Reference proteome</keyword>
<feature type="binding site" evidence="7">
    <location>
        <position position="221"/>
    </location>
    <ligand>
        <name>Mg(2+)</name>
        <dbReference type="ChEBI" id="CHEBI:18420"/>
    </ligand>
</feature>
<feature type="transmembrane region" description="Helical" evidence="8">
    <location>
        <begin position="50"/>
        <end position="68"/>
    </location>
</feature>
<feature type="transmembrane region" description="Helical" evidence="8">
    <location>
        <begin position="323"/>
        <end position="344"/>
    </location>
</feature>
<dbReference type="EMBL" id="SDGV01000035">
    <property type="protein sequence ID" value="THB60178.1"/>
    <property type="molecule type" value="Genomic_DNA"/>
</dbReference>
<name>A0A4S3B188_9ENTE</name>
<proteinExistence type="predicted"/>
<dbReference type="RefSeq" id="WP_136137879.1">
    <property type="nucleotide sequence ID" value="NZ_SDGV01000035.1"/>
</dbReference>
<feature type="transmembrane region" description="Helical" evidence="8">
    <location>
        <begin position="163"/>
        <end position="183"/>
    </location>
</feature>
<dbReference type="GO" id="GO:0071555">
    <property type="term" value="P:cell wall organization"/>
    <property type="evidence" value="ECO:0007669"/>
    <property type="project" value="TreeGrafter"/>
</dbReference>
<evidence type="ECO:0000256" key="1">
    <source>
        <dbReference type="ARBA" id="ARBA00004651"/>
    </source>
</evidence>
<keyword evidence="6 8" id="KW-0472">Membrane</keyword>
<keyword evidence="4 8" id="KW-0812">Transmembrane</keyword>
<dbReference type="GO" id="GO:0005886">
    <property type="term" value="C:plasma membrane"/>
    <property type="evidence" value="ECO:0007669"/>
    <property type="project" value="UniProtKB-SubCell"/>
</dbReference>
<dbReference type="Pfam" id="PF00953">
    <property type="entry name" value="Glycos_transf_4"/>
    <property type="match status" value="1"/>
</dbReference>
<dbReference type="InterPro" id="IPR000715">
    <property type="entry name" value="Glycosyl_transferase_4"/>
</dbReference>
<evidence type="ECO:0000256" key="4">
    <source>
        <dbReference type="ARBA" id="ARBA00022692"/>
    </source>
</evidence>
<evidence type="ECO:0000313" key="10">
    <source>
        <dbReference type="Proteomes" id="UP000310506"/>
    </source>
</evidence>
<comment type="caution">
    <text evidence="9">The sequence shown here is derived from an EMBL/GenBank/DDBJ whole genome shotgun (WGS) entry which is preliminary data.</text>
</comment>
<keyword evidence="5 8" id="KW-1133">Transmembrane helix</keyword>
<dbReference type="CDD" id="cd06853">
    <property type="entry name" value="GT_WecA_like"/>
    <property type="match status" value="1"/>
</dbReference>
<evidence type="ECO:0000256" key="5">
    <source>
        <dbReference type="ARBA" id="ARBA00022989"/>
    </source>
</evidence>